<organism evidence="5 6">
    <name type="scientific">Mesobacillus campisalis</name>
    <dbReference type="NCBI Taxonomy" id="1408103"/>
    <lineage>
        <taxon>Bacteria</taxon>
        <taxon>Bacillati</taxon>
        <taxon>Bacillota</taxon>
        <taxon>Bacilli</taxon>
        <taxon>Bacillales</taxon>
        <taxon>Bacillaceae</taxon>
        <taxon>Mesobacillus</taxon>
    </lineage>
</organism>
<dbReference type="RefSeq" id="WP_046521760.1">
    <property type="nucleotide sequence ID" value="NZ_LAYY01000001.1"/>
</dbReference>
<dbReference type="InterPro" id="IPR048332">
    <property type="entry name" value="GD_AH_C"/>
</dbReference>
<evidence type="ECO:0000256" key="1">
    <source>
        <dbReference type="ARBA" id="ARBA00010986"/>
    </source>
</evidence>
<reference evidence="5 6" key="1">
    <citation type="submission" date="2015-04" db="EMBL/GenBank/DDBJ databases">
        <title>Taxonomic description and genome sequence of Bacillus campisalis sp. nov., a novel member of the genus Bacillus isolated from solar saltern.</title>
        <authorList>
            <person name="Mathan Kumar R."/>
            <person name="Kaur G."/>
            <person name="Kumar A."/>
            <person name="Singh N.K."/>
            <person name="Kaur N."/>
            <person name="Kumar N."/>
            <person name="Mayilraj S."/>
        </authorList>
    </citation>
    <scope>NUCLEOTIDE SEQUENCE [LARGE SCALE GENOMIC DNA]</scope>
    <source>
        <strain evidence="5 6">SA2-6</strain>
    </source>
</reference>
<evidence type="ECO:0000259" key="4">
    <source>
        <dbReference type="Pfam" id="PF20629"/>
    </source>
</evidence>
<dbReference type="GO" id="GO:0016829">
    <property type="term" value="F:lyase activity"/>
    <property type="evidence" value="ECO:0007669"/>
    <property type="project" value="UniProtKB-KW"/>
</dbReference>
<keyword evidence="2" id="KW-0456">Lyase</keyword>
<evidence type="ECO:0000313" key="6">
    <source>
        <dbReference type="Proteomes" id="UP000034166"/>
    </source>
</evidence>
<feature type="domain" description="D-galactarate/Altronate dehydratase C-terminal" evidence="4">
    <location>
        <begin position="144"/>
        <end position="370"/>
    </location>
</feature>
<accession>A0A0M2SZ37</accession>
<dbReference type="InterPro" id="IPR052172">
    <property type="entry name" value="UxaA_altronate/galactarate_dh"/>
</dbReference>
<proteinExistence type="inferred from homology"/>
<dbReference type="EMBL" id="LAYY01000001">
    <property type="protein sequence ID" value="KKK39819.1"/>
    <property type="molecule type" value="Genomic_DNA"/>
</dbReference>
<keyword evidence="6" id="KW-1185">Reference proteome</keyword>
<dbReference type="InterPro" id="IPR007392">
    <property type="entry name" value="GD_AH_second"/>
</dbReference>
<dbReference type="Pfam" id="PF20629">
    <property type="entry name" value="GD_AH_C"/>
    <property type="match status" value="1"/>
</dbReference>
<dbReference type="OrthoDB" id="9804574at2"/>
<protein>
    <submittedName>
        <fullName evidence="5">Altronate hydrolase</fullName>
    </submittedName>
</protein>
<dbReference type="GO" id="GO:0016787">
    <property type="term" value="F:hydrolase activity"/>
    <property type="evidence" value="ECO:0007669"/>
    <property type="project" value="UniProtKB-KW"/>
</dbReference>
<dbReference type="PANTHER" id="PTHR30536:SF5">
    <property type="entry name" value="ALTRONATE DEHYDRATASE"/>
    <property type="match status" value="1"/>
</dbReference>
<dbReference type="PANTHER" id="PTHR30536">
    <property type="entry name" value="ALTRONATE/GALACTARATE DEHYDRATASE"/>
    <property type="match status" value="1"/>
</dbReference>
<dbReference type="Pfam" id="PF04295">
    <property type="entry name" value="GD_AH_second"/>
    <property type="match status" value="1"/>
</dbReference>
<evidence type="ECO:0000313" key="5">
    <source>
        <dbReference type="EMBL" id="KKK39819.1"/>
    </source>
</evidence>
<comment type="caution">
    <text evidence="5">The sequence shown here is derived from an EMBL/GenBank/DDBJ whole genome shotgun (WGS) entry which is preliminary data.</text>
</comment>
<dbReference type="PATRIC" id="fig|1408103.3.peg.120"/>
<dbReference type="Proteomes" id="UP000034166">
    <property type="component" value="Unassembled WGS sequence"/>
</dbReference>
<name>A0A0M2SZ37_9BACI</name>
<feature type="domain" description="D-galactarate/Altronate dehydratase second" evidence="3">
    <location>
        <begin position="7"/>
        <end position="133"/>
    </location>
</feature>
<gene>
    <name evidence="5" type="ORF">WQ57_00535</name>
</gene>
<dbReference type="GO" id="GO:0019698">
    <property type="term" value="P:D-galacturonate catabolic process"/>
    <property type="evidence" value="ECO:0007669"/>
    <property type="project" value="TreeGrafter"/>
</dbReference>
<sequence>MGLSFEGYVREDGSAGTRNHVGVVCSVVCSSVVAKDITEKVPGTVPFVHGNGCAQLGDDFKLTKNMLVGIASNPNLHSALIVGLGCETNQVSGLLESIPETKPVQGIGIQQMAGGTNTIDKGVGIVEQWAREAASEKRERVPVSSLTVGILTVDLDEASLQSAAPVIGGAVDILIENGATVMMGYSQTLEPAGKLLSERSDNASVKEKLLTASETLKRKRWKNINNPTSLGSGFSEEEKAFAELEAKMTGTSPIKSLLGYSQTPSEAGLHLITVPGNIVEALSNMASSGCNIAMVVSGRGVLTGSLALPCMTVVPENPNDPFEELVDYKVSAKEVQSQAEDLVASLIEICSGKQTNLEKMELGEFSIPHVGTTF</sequence>
<evidence type="ECO:0000256" key="2">
    <source>
        <dbReference type="ARBA" id="ARBA00023239"/>
    </source>
</evidence>
<evidence type="ECO:0000259" key="3">
    <source>
        <dbReference type="Pfam" id="PF04295"/>
    </source>
</evidence>
<keyword evidence="5" id="KW-0378">Hydrolase</keyword>
<dbReference type="AlphaFoldDB" id="A0A0M2SZ37"/>
<comment type="similarity">
    <text evidence="1">Belongs to the UxaA family.</text>
</comment>